<sequence>MVAAGGFLLREPLAALVLGGGESAARHLAAAYFAISLPGMAVFFTQQLVDGILKGTGDTRTPMRLALLANGLLLLADPVLIHLYGVPGAAAATVLCRGAALAVGLRALRRSAPLRTAAGTRPAEGVRAAVRRTLATGLPMSADFTVRQGAALVLVAIVARLGVPAVAAYSAAYKVLYVATMAFYAVRQAAAVHTAHLRGAGVDARRDVGRQAVLLSGALGLSAAVLFAAAAPWIMNAFGAGPDVVRQGVLFLRCIGPYLLLTAGFIALGGVFEGSGTAPVLLRVTLLGTAVQLPLAYDLSGLGLPGVCLAMALAMAVQCAAVAVPLRRAGRQEGTGVPSVRVA</sequence>
<feature type="transmembrane region" description="Helical" evidence="6">
    <location>
        <begin position="24"/>
        <end position="44"/>
    </location>
</feature>
<dbReference type="InterPro" id="IPR002528">
    <property type="entry name" value="MATE_fam"/>
</dbReference>
<feature type="transmembrane region" description="Helical" evidence="6">
    <location>
        <begin position="65"/>
        <end position="84"/>
    </location>
</feature>
<dbReference type="PANTHER" id="PTHR43298:SF2">
    <property type="entry name" value="FMN_FAD EXPORTER YEEO-RELATED"/>
    <property type="match status" value="1"/>
</dbReference>
<reference evidence="8" key="1">
    <citation type="journal article" date="2019" name="Int. J. Syst. Evol. Microbiol.">
        <title>The Global Catalogue of Microorganisms (GCM) 10K type strain sequencing project: providing services to taxonomists for standard genome sequencing and annotation.</title>
        <authorList>
            <consortium name="The Broad Institute Genomics Platform"/>
            <consortium name="The Broad Institute Genome Sequencing Center for Infectious Disease"/>
            <person name="Wu L."/>
            <person name="Ma J."/>
        </authorList>
    </citation>
    <scope>NUCLEOTIDE SEQUENCE [LARGE SCALE GENOMIC DNA]</scope>
    <source>
        <strain evidence="8">JCM 11574</strain>
    </source>
</reference>
<feature type="transmembrane region" description="Helical" evidence="6">
    <location>
        <begin position="213"/>
        <end position="235"/>
    </location>
</feature>
<dbReference type="PANTHER" id="PTHR43298">
    <property type="entry name" value="MULTIDRUG RESISTANCE PROTEIN NORM-RELATED"/>
    <property type="match status" value="1"/>
</dbReference>
<evidence type="ECO:0000256" key="3">
    <source>
        <dbReference type="ARBA" id="ARBA00020268"/>
    </source>
</evidence>
<evidence type="ECO:0000313" key="7">
    <source>
        <dbReference type="EMBL" id="GAA3137970.1"/>
    </source>
</evidence>
<evidence type="ECO:0000256" key="4">
    <source>
        <dbReference type="ARBA" id="ARBA00022448"/>
    </source>
</evidence>
<feature type="transmembrane region" description="Helical" evidence="6">
    <location>
        <begin position="280"/>
        <end position="297"/>
    </location>
</feature>
<accession>A0ABP6N6E0</accession>
<organism evidence="7 8">
    <name type="scientific">Streptomyces rameus</name>
    <dbReference type="NCBI Taxonomy" id="68261"/>
    <lineage>
        <taxon>Bacteria</taxon>
        <taxon>Bacillati</taxon>
        <taxon>Actinomycetota</taxon>
        <taxon>Actinomycetes</taxon>
        <taxon>Kitasatosporales</taxon>
        <taxon>Streptomycetaceae</taxon>
        <taxon>Streptomyces</taxon>
    </lineage>
</organism>
<name>A0ABP6N6E0_9ACTN</name>
<comment type="similarity">
    <text evidence="2">Belongs to the multi antimicrobial extrusion (MATE) (TC 2.A.66.1) family.</text>
</comment>
<dbReference type="InterPro" id="IPR050222">
    <property type="entry name" value="MATE_MdtK"/>
</dbReference>
<evidence type="ECO:0000256" key="1">
    <source>
        <dbReference type="ARBA" id="ARBA00003408"/>
    </source>
</evidence>
<evidence type="ECO:0000313" key="8">
    <source>
        <dbReference type="Proteomes" id="UP001500893"/>
    </source>
</evidence>
<gene>
    <name evidence="7" type="ORF">GCM10010521_25160</name>
</gene>
<keyword evidence="6" id="KW-0812">Transmembrane</keyword>
<keyword evidence="4" id="KW-0813">Transport</keyword>
<proteinExistence type="inferred from homology"/>
<evidence type="ECO:0000256" key="2">
    <source>
        <dbReference type="ARBA" id="ARBA00010199"/>
    </source>
</evidence>
<feature type="transmembrane region" description="Helical" evidence="6">
    <location>
        <begin position="303"/>
        <end position="324"/>
    </location>
</feature>
<comment type="function">
    <text evidence="1">Multidrug efflux pump.</text>
</comment>
<keyword evidence="6" id="KW-0472">Membrane</keyword>
<dbReference type="Proteomes" id="UP001500893">
    <property type="component" value="Unassembled WGS sequence"/>
</dbReference>
<evidence type="ECO:0000256" key="5">
    <source>
        <dbReference type="ARBA" id="ARBA00031636"/>
    </source>
</evidence>
<dbReference type="Pfam" id="PF01554">
    <property type="entry name" value="MatE"/>
    <property type="match status" value="2"/>
</dbReference>
<evidence type="ECO:0000256" key="6">
    <source>
        <dbReference type="SAM" id="Phobius"/>
    </source>
</evidence>
<protein>
    <recommendedName>
        <fullName evidence="3">Probable multidrug resistance protein NorM</fullName>
    </recommendedName>
    <alternativeName>
        <fullName evidence="5">Multidrug-efflux transporter</fullName>
    </alternativeName>
</protein>
<feature type="transmembrane region" description="Helical" evidence="6">
    <location>
        <begin position="150"/>
        <end position="169"/>
    </location>
</feature>
<comment type="caution">
    <text evidence="7">The sequence shown here is derived from an EMBL/GenBank/DDBJ whole genome shotgun (WGS) entry which is preliminary data.</text>
</comment>
<feature type="transmembrane region" description="Helical" evidence="6">
    <location>
        <begin position="255"/>
        <end position="273"/>
    </location>
</feature>
<keyword evidence="8" id="KW-1185">Reference proteome</keyword>
<dbReference type="EMBL" id="BAAAVM010000032">
    <property type="protein sequence ID" value="GAA3137970.1"/>
    <property type="molecule type" value="Genomic_DNA"/>
</dbReference>
<keyword evidence="6" id="KW-1133">Transmembrane helix</keyword>